<gene>
    <name evidence="1" type="ORF">A2930_02725</name>
</gene>
<dbReference type="STRING" id="1798351.A2930_02725"/>
<sequence length="101" mass="11104">MKGYLVLVGNMAESLADENLFSACTPLVLVSEDANFNALIALERFLESSFQENNGPTVSKRWPIEFHGSHHLLPEYLKTGVDLSSGAALEIKVVQVKIETL</sequence>
<accession>A0A1F5WY23</accession>
<organism evidence="1 2">
    <name type="scientific">Candidatus Giovannonibacteria bacterium RIFCSPLOWO2_01_FULL_45_34</name>
    <dbReference type="NCBI Taxonomy" id="1798351"/>
    <lineage>
        <taxon>Bacteria</taxon>
        <taxon>Candidatus Giovannoniibacteriota</taxon>
    </lineage>
</organism>
<dbReference type="AlphaFoldDB" id="A0A1F5WY23"/>
<protein>
    <submittedName>
        <fullName evidence="1">Uncharacterized protein</fullName>
    </submittedName>
</protein>
<proteinExistence type="predicted"/>
<evidence type="ECO:0000313" key="2">
    <source>
        <dbReference type="Proteomes" id="UP000178114"/>
    </source>
</evidence>
<reference evidence="1 2" key="1">
    <citation type="journal article" date="2016" name="Nat. Commun.">
        <title>Thousands of microbial genomes shed light on interconnected biogeochemical processes in an aquifer system.</title>
        <authorList>
            <person name="Anantharaman K."/>
            <person name="Brown C.T."/>
            <person name="Hug L.A."/>
            <person name="Sharon I."/>
            <person name="Castelle C.J."/>
            <person name="Probst A.J."/>
            <person name="Thomas B.C."/>
            <person name="Singh A."/>
            <person name="Wilkins M.J."/>
            <person name="Karaoz U."/>
            <person name="Brodie E.L."/>
            <person name="Williams K.H."/>
            <person name="Hubbard S.S."/>
            <person name="Banfield J.F."/>
        </authorList>
    </citation>
    <scope>NUCLEOTIDE SEQUENCE [LARGE SCALE GENOMIC DNA]</scope>
</reference>
<evidence type="ECO:0000313" key="1">
    <source>
        <dbReference type="EMBL" id="OGF80520.1"/>
    </source>
</evidence>
<comment type="caution">
    <text evidence="1">The sequence shown here is derived from an EMBL/GenBank/DDBJ whole genome shotgun (WGS) entry which is preliminary data.</text>
</comment>
<dbReference type="EMBL" id="MFID01000035">
    <property type="protein sequence ID" value="OGF80520.1"/>
    <property type="molecule type" value="Genomic_DNA"/>
</dbReference>
<name>A0A1F5WY23_9BACT</name>
<dbReference type="Proteomes" id="UP000178114">
    <property type="component" value="Unassembled WGS sequence"/>
</dbReference>